<dbReference type="InterPro" id="IPR021027">
    <property type="entry name" value="Transposase_put_HTH"/>
</dbReference>
<feature type="domain" description="Transposase putative helix-turn-helix" evidence="9">
    <location>
        <begin position="1"/>
        <end position="46"/>
    </location>
</feature>
<evidence type="ECO:0000256" key="5">
    <source>
        <dbReference type="ARBA" id="ARBA00023125"/>
    </source>
</evidence>
<keyword evidence="4" id="KW-0862">Zinc</keyword>
<proteinExistence type="inferred from homology"/>
<gene>
    <name evidence="10" type="ORF">I4641_14680</name>
</gene>
<evidence type="ECO:0000313" key="11">
    <source>
        <dbReference type="Proteomes" id="UP000729733"/>
    </source>
</evidence>
<accession>A0A964BSB5</accession>
<evidence type="ECO:0000256" key="3">
    <source>
        <dbReference type="ARBA" id="ARBA00022723"/>
    </source>
</evidence>
<dbReference type="Pfam" id="PF07282">
    <property type="entry name" value="Cas12f1-like_TNB"/>
    <property type="match status" value="1"/>
</dbReference>
<dbReference type="GO" id="GO:0003677">
    <property type="term" value="F:DNA binding"/>
    <property type="evidence" value="ECO:0007669"/>
    <property type="project" value="UniProtKB-KW"/>
</dbReference>
<feature type="domain" description="Probable transposase IS891/IS1136/IS1341" evidence="7">
    <location>
        <begin position="190"/>
        <end position="294"/>
    </location>
</feature>
<evidence type="ECO:0000259" key="7">
    <source>
        <dbReference type="Pfam" id="PF01385"/>
    </source>
</evidence>
<keyword evidence="2" id="KW-0815">Transposition</keyword>
<protein>
    <submittedName>
        <fullName evidence="10">Transposase</fullName>
    </submittedName>
</protein>
<dbReference type="NCBIfam" id="NF040570">
    <property type="entry name" value="guided_TnpB"/>
    <property type="match status" value="1"/>
</dbReference>
<feature type="domain" description="Cas12f1-like TNB" evidence="8">
    <location>
        <begin position="306"/>
        <end position="370"/>
    </location>
</feature>
<keyword evidence="3" id="KW-0479">Metal-binding</keyword>
<evidence type="ECO:0000259" key="8">
    <source>
        <dbReference type="Pfam" id="PF07282"/>
    </source>
</evidence>
<evidence type="ECO:0000313" key="10">
    <source>
        <dbReference type="EMBL" id="MCC0178224.1"/>
    </source>
</evidence>
<dbReference type="Pfam" id="PF12323">
    <property type="entry name" value="HTH_OrfB_IS605"/>
    <property type="match status" value="1"/>
</dbReference>
<evidence type="ECO:0000256" key="4">
    <source>
        <dbReference type="ARBA" id="ARBA00022833"/>
    </source>
</evidence>
<name>A0A964BSB5_9CYAN</name>
<keyword evidence="11" id="KW-1185">Reference proteome</keyword>
<evidence type="ECO:0000256" key="2">
    <source>
        <dbReference type="ARBA" id="ARBA00022578"/>
    </source>
</evidence>
<dbReference type="GO" id="GO:0046872">
    <property type="term" value="F:metal ion binding"/>
    <property type="evidence" value="ECO:0007669"/>
    <property type="project" value="UniProtKB-KW"/>
</dbReference>
<evidence type="ECO:0000259" key="9">
    <source>
        <dbReference type="Pfam" id="PF12323"/>
    </source>
</evidence>
<dbReference type="GO" id="GO:0006310">
    <property type="term" value="P:DNA recombination"/>
    <property type="evidence" value="ECO:0007669"/>
    <property type="project" value="UniProtKB-KW"/>
</dbReference>
<comment type="caution">
    <text evidence="10">The sequence shown here is derived from an EMBL/GenBank/DDBJ whole genome shotgun (WGS) entry which is preliminary data.</text>
</comment>
<dbReference type="InterPro" id="IPR010095">
    <property type="entry name" value="Cas12f1-like_TNB"/>
</dbReference>
<keyword evidence="6" id="KW-0233">DNA recombination</keyword>
<sequence length="394" mass="44960">MITRTYEFKLKPTTEQVSIFESWLIACRKVYNYALAERKAWVNSRKCEINACSIQQEYIISANTKRPTFATQCKALTKARKDFKELGDVHVHVLQETLKRLENAFVAMWDRGHGFPKFKSTRRMRSFNFKQMGVKPVKQGAVKLPKIGWVKMHQSREIPESFELKQVRVVRRASGWYAMLVLKADVSTPDVLPHGEPVGIDLGLEKFLSTSTGKLIARPKFFASLQGKLKSLQRKMKNKKKGSSNWKKACKKVSRLHEQISDTRKDYHYKVANQLCDEAGMIFAEDLNLKAMSRGMLRKHTLDAGFGQFLSILEFVCHKRGVYFDRVDPNLTSQTCPRCQTLTGKKLLSERVHSCSECGYITDRDVAAAQVVMQRGLKLVAVGRTVQASEGERS</sequence>
<comment type="similarity">
    <text evidence="1">In the C-terminal section; belongs to the transposase 35 family.</text>
</comment>
<dbReference type="EMBL" id="JADWDC010000038">
    <property type="protein sequence ID" value="MCC0178224.1"/>
    <property type="molecule type" value="Genomic_DNA"/>
</dbReference>
<evidence type="ECO:0000256" key="1">
    <source>
        <dbReference type="ARBA" id="ARBA00008761"/>
    </source>
</evidence>
<dbReference type="InterPro" id="IPR001959">
    <property type="entry name" value="Transposase"/>
</dbReference>
<evidence type="ECO:0000256" key="6">
    <source>
        <dbReference type="ARBA" id="ARBA00023172"/>
    </source>
</evidence>
<reference evidence="10" key="1">
    <citation type="journal article" date="2021" name="Antonie Van Leeuwenhoek">
        <title>Draft genome and description of Waterburya agarophytonicola gen. nov. sp. nov. (Pleurocapsales, Cyanobacteria): a seaweed symbiont.</title>
        <authorList>
            <person name="Bonthond G."/>
            <person name="Shalygin S."/>
            <person name="Bayer T."/>
            <person name="Weinberger F."/>
        </authorList>
    </citation>
    <scope>NUCLEOTIDE SEQUENCE</scope>
    <source>
        <strain evidence="10">KI4</strain>
    </source>
</reference>
<dbReference type="AlphaFoldDB" id="A0A964BSB5"/>
<dbReference type="GO" id="GO:0032196">
    <property type="term" value="P:transposition"/>
    <property type="evidence" value="ECO:0007669"/>
    <property type="project" value="UniProtKB-KW"/>
</dbReference>
<dbReference type="Pfam" id="PF01385">
    <property type="entry name" value="OrfB_IS605"/>
    <property type="match status" value="1"/>
</dbReference>
<dbReference type="Proteomes" id="UP000729733">
    <property type="component" value="Unassembled WGS sequence"/>
</dbReference>
<keyword evidence="5" id="KW-0238">DNA-binding</keyword>
<dbReference type="RefSeq" id="WP_229641292.1">
    <property type="nucleotide sequence ID" value="NZ_JADWDC010000038.1"/>
</dbReference>
<organism evidence="10 11">
    <name type="scientific">Waterburya agarophytonicola KI4</name>
    <dbReference type="NCBI Taxonomy" id="2874699"/>
    <lineage>
        <taxon>Bacteria</taxon>
        <taxon>Bacillati</taxon>
        <taxon>Cyanobacteriota</taxon>
        <taxon>Cyanophyceae</taxon>
        <taxon>Pleurocapsales</taxon>
        <taxon>Hyellaceae</taxon>
        <taxon>Waterburya</taxon>
        <taxon>Waterburya agarophytonicola</taxon>
    </lineage>
</organism>